<accession>A0A5B0RFY0</accession>
<evidence type="ECO:0000313" key="2">
    <source>
        <dbReference type="EMBL" id="KAA1107579.1"/>
    </source>
</evidence>
<evidence type="ECO:0000313" key="4">
    <source>
        <dbReference type="Proteomes" id="UP000324748"/>
    </source>
</evidence>
<dbReference type="EMBL" id="VDEP01000203">
    <property type="protein sequence ID" value="KAA1124627.1"/>
    <property type="molecule type" value="Genomic_DNA"/>
</dbReference>
<gene>
    <name evidence="2" type="ORF">PGT21_018704</name>
    <name evidence="3" type="ORF">PGTUg99_024416</name>
</gene>
<dbReference type="Proteomes" id="UP000324748">
    <property type="component" value="Unassembled WGS sequence"/>
</dbReference>
<proteinExistence type="predicted"/>
<sequence>MLAKDIRLPLDNVPERTNPRFLSFAELQAIVAEQNKRIDSVAEEIKSMQQKDHKERMRVEALMEQVEAQMEQVNLLRKQAQMDAIHDFFRSIESTLCRRLGIEEDSCIDTLTKALKSGPTTWAELKTILNLDEKEDEEWLLATTNGIKEETLAKCAHASNTSDEQLVLSTSLVNLAQNNFSLTPPQLDILQKLVDWVRVQD</sequence>
<reference evidence="4 5" key="1">
    <citation type="submission" date="2019-05" db="EMBL/GenBank/DDBJ databases">
        <title>Emergence of the Ug99 lineage of the wheat stem rust pathogen through somatic hybridization.</title>
        <authorList>
            <person name="Li F."/>
            <person name="Upadhyaya N.M."/>
            <person name="Sperschneider J."/>
            <person name="Matny O."/>
            <person name="Nguyen-Phuc H."/>
            <person name="Mago R."/>
            <person name="Raley C."/>
            <person name="Miller M.E."/>
            <person name="Silverstein K.A.T."/>
            <person name="Henningsen E."/>
            <person name="Hirsch C.D."/>
            <person name="Visser B."/>
            <person name="Pretorius Z.A."/>
            <person name="Steffenson B.J."/>
            <person name="Schwessinger B."/>
            <person name="Dodds P.N."/>
            <person name="Figueroa M."/>
        </authorList>
    </citation>
    <scope>NUCLEOTIDE SEQUENCE [LARGE SCALE GENOMIC DNA]</scope>
    <source>
        <strain evidence="2">21-0</strain>
        <strain evidence="3 5">Ug99</strain>
    </source>
</reference>
<keyword evidence="1" id="KW-0175">Coiled coil</keyword>
<evidence type="ECO:0000313" key="3">
    <source>
        <dbReference type="EMBL" id="KAA1124627.1"/>
    </source>
</evidence>
<dbReference type="Proteomes" id="UP000325313">
    <property type="component" value="Unassembled WGS sequence"/>
</dbReference>
<protein>
    <submittedName>
        <fullName evidence="3">Uncharacterized protein</fullName>
    </submittedName>
</protein>
<organism evidence="3 5">
    <name type="scientific">Puccinia graminis f. sp. tritici</name>
    <dbReference type="NCBI Taxonomy" id="56615"/>
    <lineage>
        <taxon>Eukaryota</taxon>
        <taxon>Fungi</taxon>
        <taxon>Dikarya</taxon>
        <taxon>Basidiomycota</taxon>
        <taxon>Pucciniomycotina</taxon>
        <taxon>Pucciniomycetes</taxon>
        <taxon>Pucciniales</taxon>
        <taxon>Pucciniaceae</taxon>
        <taxon>Puccinia</taxon>
    </lineage>
</organism>
<dbReference type="OrthoDB" id="2147986at2759"/>
<name>A0A5B0RFY0_PUCGR</name>
<feature type="coiled-coil region" evidence="1">
    <location>
        <begin position="24"/>
        <end position="83"/>
    </location>
</feature>
<evidence type="ECO:0000313" key="5">
    <source>
        <dbReference type="Proteomes" id="UP000325313"/>
    </source>
</evidence>
<keyword evidence="4" id="KW-1185">Reference proteome</keyword>
<dbReference type="EMBL" id="VSWC01000029">
    <property type="protein sequence ID" value="KAA1107579.1"/>
    <property type="molecule type" value="Genomic_DNA"/>
</dbReference>
<evidence type="ECO:0000256" key="1">
    <source>
        <dbReference type="SAM" id="Coils"/>
    </source>
</evidence>
<dbReference type="AlphaFoldDB" id="A0A5B0RFY0"/>
<comment type="caution">
    <text evidence="3">The sequence shown here is derived from an EMBL/GenBank/DDBJ whole genome shotgun (WGS) entry which is preliminary data.</text>
</comment>